<organism evidence="3 4">
    <name type="scientific">Haliangium ochraceum (strain DSM 14365 / JCM 11303 / SMP-2)</name>
    <dbReference type="NCBI Taxonomy" id="502025"/>
    <lineage>
        <taxon>Bacteria</taxon>
        <taxon>Pseudomonadati</taxon>
        <taxon>Myxococcota</taxon>
        <taxon>Polyangia</taxon>
        <taxon>Haliangiales</taxon>
        <taxon>Kofleriaceae</taxon>
        <taxon>Haliangium</taxon>
    </lineage>
</organism>
<accession>D0LNJ2</accession>
<evidence type="ECO:0000256" key="1">
    <source>
        <dbReference type="SAM" id="SignalP"/>
    </source>
</evidence>
<evidence type="ECO:0000313" key="3">
    <source>
        <dbReference type="EMBL" id="ACY16897.1"/>
    </source>
</evidence>
<feature type="signal peptide" evidence="1">
    <location>
        <begin position="1"/>
        <end position="29"/>
    </location>
</feature>
<dbReference type="KEGG" id="hoh:Hoch_4403"/>
<dbReference type="Pfam" id="PF08486">
    <property type="entry name" value="SpoIID"/>
    <property type="match status" value="1"/>
</dbReference>
<dbReference type="InterPro" id="IPR013783">
    <property type="entry name" value="Ig-like_fold"/>
</dbReference>
<feature type="domain" description="Sporulation stage II protein D amidase enhancer LytB N-terminal" evidence="2">
    <location>
        <begin position="72"/>
        <end position="145"/>
    </location>
</feature>
<dbReference type="InterPro" id="IPR036116">
    <property type="entry name" value="FN3_sf"/>
</dbReference>
<evidence type="ECO:0000259" key="2">
    <source>
        <dbReference type="Pfam" id="PF08486"/>
    </source>
</evidence>
<dbReference type="RefSeq" id="WP_012829495.1">
    <property type="nucleotide sequence ID" value="NC_013440.1"/>
</dbReference>
<dbReference type="EMBL" id="CP001804">
    <property type="protein sequence ID" value="ACY16897.1"/>
    <property type="molecule type" value="Genomic_DNA"/>
</dbReference>
<dbReference type="InterPro" id="IPR013693">
    <property type="entry name" value="SpoIID/LytB_N"/>
</dbReference>
<evidence type="ECO:0000313" key="4">
    <source>
        <dbReference type="Proteomes" id="UP000001880"/>
    </source>
</evidence>
<reference evidence="3 4" key="1">
    <citation type="journal article" date="2010" name="Stand. Genomic Sci.">
        <title>Complete genome sequence of Haliangium ochraceum type strain (SMP-2).</title>
        <authorList>
            <consortium name="US DOE Joint Genome Institute (JGI-PGF)"/>
            <person name="Ivanova N."/>
            <person name="Daum C."/>
            <person name="Lang E."/>
            <person name="Abt B."/>
            <person name="Kopitz M."/>
            <person name="Saunders E."/>
            <person name="Lapidus A."/>
            <person name="Lucas S."/>
            <person name="Glavina Del Rio T."/>
            <person name="Nolan M."/>
            <person name="Tice H."/>
            <person name="Copeland A."/>
            <person name="Cheng J.F."/>
            <person name="Chen F."/>
            <person name="Bruce D."/>
            <person name="Goodwin L."/>
            <person name="Pitluck S."/>
            <person name="Mavromatis K."/>
            <person name="Pati A."/>
            <person name="Mikhailova N."/>
            <person name="Chen A."/>
            <person name="Palaniappan K."/>
            <person name="Land M."/>
            <person name="Hauser L."/>
            <person name="Chang Y.J."/>
            <person name="Jeffries C.D."/>
            <person name="Detter J.C."/>
            <person name="Brettin T."/>
            <person name="Rohde M."/>
            <person name="Goker M."/>
            <person name="Bristow J."/>
            <person name="Markowitz V."/>
            <person name="Eisen J.A."/>
            <person name="Hugenholtz P."/>
            <person name="Kyrpides N.C."/>
            <person name="Klenk H.P."/>
        </authorList>
    </citation>
    <scope>NUCLEOTIDE SEQUENCE [LARGE SCALE GENOMIC DNA]</scope>
    <source>
        <strain evidence="4">DSM 14365 / CIP 107738 / JCM 11303 / AJ 13395 / SMP-2</strain>
    </source>
</reference>
<proteinExistence type="predicted"/>
<dbReference type="eggNOG" id="COG2385">
    <property type="taxonomic scope" value="Bacteria"/>
</dbReference>
<dbReference type="PROSITE" id="PS51257">
    <property type="entry name" value="PROKAR_LIPOPROTEIN"/>
    <property type="match status" value="1"/>
</dbReference>
<dbReference type="Gene3D" id="2.60.40.10">
    <property type="entry name" value="Immunoglobulins"/>
    <property type="match status" value="1"/>
</dbReference>
<gene>
    <name evidence="3" type="ordered locus">Hoch_4403</name>
</gene>
<dbReference type="Proteomes" id="UP000001880">
    <property type="component" value="Chromosome"/>
</dbReference>
<keyword evidence="1" id="KW-0732">Signal</keyword>
<feature type="chain" id="PRO_5003011408" description="Sporulation stage II protein D amidase enhancer LytB N-terminal domain-containing protein" evidence="1">
    <location>
        <begin position="30"/>
        <end position="358"/>
    </location>
</feature>
<name>D0LNJ2_HALO1</name>
<keyword evidence="4" id="KW-1185">Reference proteome</keyword>
<dbReference type="AlphaFoldDB" id="D0LNJ2"/>
<protein>
    <recommendedName>
        <fullName evidence="2">Sporulation stage II protein D amidase enhancer LytB N-terminal domain-containing protein</fullName>
    </recommendedName>
</protein>
<dbReference type="HOGENOM" id="CLU_773322_0_0_7"/>
<dbReference type="SUPFAM" id="SSF49265">
    <property type="entry name" value="Fibronectin type III"/>
    <property type="match status" value="1"/>
</dbReference>
<sequence length="358" mass="38317">MSCTERCSPGRVRPLSLAASLAASLLLSASGCDTTPVFDDQVASIGLEVSAPLPSMPCSIAVEGSGTVDIENDYLPHVIACENGAANHEALKAQAIAARSAAYYYIETQGWVGDSQGYQVYTCANQPQAKHFQAVAETAGQYLMYNNTLTYAFYVAGDPNTSSGNGCYGSVNSDTTNTERWVTYNESRSGTSVSQTALGWVFSPGENGYGQNRGCMSQNGARCLENQRGYDALDILDFYYGDDIQLAQGNTCGVDPGEPPPSNLPAQATGLNPDGWGTAGDGSSVLLDWNTASGATNYDVSLLYWNGSQWLDYHTWNTGSSEFRVWPVVHDTYLAWRVTAKNSAGSAPASGYAYFYFN</sequence>